<evidence type="ECO:0000256" key="4">
    <source>
        <dbReference type="ARBA" id="ARBA00023136"/>
    </source>
</evidence>
<dbReference type="EMBL" id="CP001142">
    <property type="protein sequence ID" value="ACI65576.1"/>
    <property type="molecule type" value="Genomic_DNA"/>
</dbReference>
<keyword evidence="7" id="KW-1185">Reference proteome</keyword>
<reference evidence="7" key="2">
    <citation type="submission" date="2008-08" db="EMBL/GenBank/DDBJ databases">
        <authorList>
            <consortium name="Diatom Consortium"/>
            <person name="Grigoriev I."/>
            <person name="Grimwood J."/>
            <person name="Kuo A."/>
            <person name="Otillar R.P."/>
            <person name="Salamov A."/>
            <person name="Detter J.C."/>
            <person name="Lindquist E."/>
            <person name="Shapiro H."/>
            <person name="Lucas S."/>
            <person name="Glavina del Rio T."/>
            <person name="Pitluck S."/>
            <person name="Rokhsar D."/>
            <person name="Bowler C."/>
        </authorList>
    </citation>
    <scope>GENOME REANNOTATION</scope>
    <source>
        <strain evidence="7">CCAP 1055/1</strain>
    </source>
</reference>
<feature type="transmembrane region" description="Helical" evidence="5">
    <location>
        <begin position="6"/>
        <end position="25"/>
    </location>
</feature>
<feature type="transmembrane region" description="Helical" evidence="5">
    <location>
        <begin position="71"/>
        <end position="88"/>
    </location>
</feature>
<dbReference type="GO" id="GO:0016020">
    <property type="term" value="C:membrane"/>
    <property type="evidence" value="ECO:0007669"/>
    <property type="project" value="UniProtKB-SubCell"/>
</dbReference>
<dbReference type="Proteomes" id="UP000000759">
    <property type="component" value="Chromosome 3"/>
</dbReference>
<evidence type="ECO:0000256" key="5">
    <source>
        <dbReference type="SAM" id="Phobius"/>
    </source>
</evidence>
<evidence type="ECO:0000256" key="1">
    <source>
        <dbReference type="ARBA" id="ARBA00004141"/>
    </source>
</evidence>
<sequence>MVYQLAGTFTLLSCLISMWHMTAHLRKMNQPDVQRRILAILWMSPIYAITSWFSLVFHSAEGYLAIIKDGYESYIIYQFLSFCIAVLGKGDRNAVVDLLARRADHMTPPFRLFGVFEICCSCCRPDPYVNDRALADAILLQCQFFALQFVFFRPLTTTAMVVLDKLQYYGLGTGPTDYRSPQFYIVIVQNVSIFVAFAGLLKFYHAVDQDLAWCRPFAKFLCIKGVVFMTFWQGLALGILAQTTDVGGQDADEWGKSAQNFLICLEMLLFSIAHFYCFPTEEWEEGYRV</sequence>
<feature type="transmembrane region" description="Helical" evidence="5">
    <location>
        <begin position="183"/>
        <end position="205"/>
    </location>
</feature>
<dbReference type="GeneID" id="7204325"/>
<dbReference type="RefSeq" id="XP_002186106.1">
    <property type="nucleotide sequence ID" value="XM_002186070.1"/>
</dbReference>
<reference evidence="6 7" key="1">
    <citation type="journal article" date="2008" name="Nature">
        <title>The Phaeodactylum genome reveals the evolutionary history of diatom genomes.</title>
        <authorList>
            <person name="Bowler C."/>
            <person name="Allen A.E."/>
            <person name="Badger J.H."/>
            <person name="Grimwood J."/>
            <person name="Jabbari K."/>
            <person name="Kuo A."/>
            <person name="Maheswari U."/>
            <person name="Martens C."/>
            <person name="Maumus F."/>
            <person name="Otillar R.P."/>
            <person name="Rayko E."/>
            <person name="Salamov A."/>
            <person name="Vandepoele K."/>
            <person name="Beszteri B."/>
            <person name="Gruber A."/>
            <person name="Heijde M."/>
            <person name="Katinka M."/>
            <person name="Mock T."/>
            <person name="Valentin K."/>
            <person name="Verret F."/>
            <person name="Berges J.A."/>
            <person name="Brownlee C."/>
            <person name="Cadoret J.P."/>
            <person name="Chiovitti A."/>
            <person name="Choi C.J."/>
            <person name="Coesel S."/>
            <person name="De Martino A."/>
            <person name="Detter J.C."/>
            <person name="Durkin C."/>
            <person name="Falciatore A."/>
            <person name="Fournet J."/>
            <person name="Haruta M."/>
            <person name="Huysman M.J."/>
            <person name="Jenkins B.D."/>
            <person name="Jiroutova K."/>
            <person name="Jorgensen R.E."/>
            <person name="Joubert Y."/>
            <person name="Kaplan A."/>
            <person name="Kroger N."/>
            <person name="Kroth P.G."/>
            <person name="La Roche J."/>
            <person name="Lindquist E."/>
            <person name="Lommer M."/>
            <person name="Martin-Jezequel V."/>
            <person name="Lopez P.J."/>
            <person name="Lucas S."/>
            <person name="Mangogna M."/>
            <person name="McGinnis K."/>
            <person name="Medlin L.K."/>
            <person name="Montsant A."/>
            <person name="Oudot-Le Secq M.P."/>
            <person name="Napoli C."/>
            <person name="Obornik M."/>
            <person name="Parker M.S."/>
            <person name="Petit J.L."/>
            <person name="Porcel B.M."/>
            <person name="Poulsen N."/>
            <person name="Robison M."/>
            <person name="Rychlewski L."/>
            <person name="Rynearson T.A."/>
            <person name="Schmutz J."/>
            <person name="Shapiro H."/>
            <person name="Siaut M."/>
            <person name="Stanley M."/>
            <person name="Sussman M.R."/>
            <person name="Taylor A.R."/>
            <person name="Vardi A."/>
            <person name="von Dassow P."/>
            <person name="Vyverman W."/>
            <person name="Willis A."/>
            <person name="Wyrwicz L.S."/>
            <person name="Rokhsar D.S."/>
            <person name="Weissenbach J."/>
            <person name="Armbrust E.V."/>
            <person name="Green B.R."/>
            <person name="Van de Peer Y."/>
            <person name="Grigoriev I.V."/>
        </authorList>
    </citation>
    <scope>NUCLEOTIDE SEQUENCE [LARGE SCALE GENOMIC DNA]</scope>
    <source>
        <strain evidence="6 7">CCAP 1055/1</strain>
    </source>
</reference>
<feature type="transmembrane region" description="Helical" evidence="5">
    <location>
        <begin position="37"/>
        <end position="59"/>
    </location>
</feature>
<keyword evidence="2 5" id="KW-0812">Transmembrane</keyword>
<evidence type="ECO:0000313" key="6">
    <source>
        <dbReference type="EMBL" id="ACI65576.1"/>
    </source>
</evidence>
<organism evidence="6 7">
    <name type="scientific">Phaeodactylum tricornutum (strain CCAP 1055/1)</name>
    <dbReference type="NCBI Taxonomy" id="556484"/>
    <lineage>
        <taxon>Eukaryota</taxon>
        <taxon>Sar</taxon>
        <taxon>Stramenopiles</taxon>
        <taxon>Ochrophyta</taxon>
        <taxon>Bacillariophyta</taxon>
        <taxon>Bacillariophyceae</taxon>
        <taxon>Bacillariophycidae</taxon>
        <taxon>Naviculales</taxon>
        <taxon>Phaeodactylaceae</taxon>
        <taxon>Phaeodactylum</taxon>
    </lineage>
</organism>
<dbReference type="STRING" id="556484.B5Y518"/>
<feature type="transmembrane region" description="Helical" evidence="5">
    <location>
        <begin position="260"/>
        <end position="278"/>
    </location>
</feature>
<evidence type="ECO:0000313" key="7">
    <source>
        <dbReference type="Proteomes" id="UP000000759"/>
    </source>
</evidence>
<accession>B5Y518</accession>
<evidence type="ECO:0000256" key="3">
    <source>
        <dbReference type="ARBA" id="ARBA00022989"/>
    </source>
</evidence>
<dbReference type="PaxDb" id="2850-Phatr10293"/>
<feature type="transmembrane region" description="Helical" evidence="5">
    <location>
        <begin position="217"/>
        <end position="240"/>
    </location>
</feature>
<dbReference type="AlphaFoldDB" id="B5Y518"/>
<dbReference type="OrthoDB" id="5348404at2759"/>
<dbReference type="PANTHER" id="PTHR23423">
    <property type="entry name" value="ORGANIC SOLUTE TRANSPORTER-RELATED"/>
    <property type="match status" value="1"/>
</dbReference>
<dbReference type="eggNOG" id="KOG2641">
    <property type="taxonomic scope" value="Eukaryota"/>
</dbReference>
<dbReference type="HOGENOM" id="CLU_369006_0_0_1"/>
<name>B5Y518_PHATC</name>
<dbReference type="KEGG" id="pti:PHATR_10293"/>
<feature type="transmembrane region" description="Helical" evidence="5">
    <location>
        <begin position="144"/>
        <end position="163"/>
    </location>
</feature>
<evidence type="ECO:0000256" key="2">
    <source>
        <dbReference type="ARBA" id="ARBA00022692"/>
    </source>
</evidence>
<dbReference type="SMART" id="SM01417">
    <property type="entry name" value="Solute_trans_a"/>
    <property type="match status" value="1"/>
</dbReference>
<keyword evidence="4 5" id="KW-0472">Membrane</keyword>
<protein>
    <submittedName>
        <fullName evidence="6">Uncharacterized protein</fullName>
    </submittedName>
</protein>
<dbReference type="InterPro" id="IPR005178">
    <property type="entry name" value="Ostalpha/TMEM184C"/>
</dbReference>
<dbReference type="Pfam" id="PF03619">
    <property type="entry name" value="Solute_trans_a"/>
    <property type="match status" value="1"/>
</dbReference>
<feature type="non-terminal residue" evidence="6">
    <location>
        <position position="289"/>
    </location>
</feature>
<proteinExistence type="predicted"/>
<dbReference type="InParanoid" id="B5Y518"/>
<keyword evidence="3 5" id="KW-1133">Transmembrane helix</keyword>
<comment type="subcellular location">
    <subcellularLocation>
        <location evidence="1">Membrane</location>
        <topology evidence="1">Multi-pass membrane protein</topology>
    </subcellularLocation>
</comment>
<gene>
    <name evidence="6" type="ORF">PHATR_10293</name>
</gene>